<keyword evidence="3" id="KW-0804">Transcription</keyword>
<gene>
    <name evidence="5" type="ORF">SAMN02982985_02877</name>
</gene>
<reference evidence="5 6" key="1">
    <citation type="submission" date="2016-10" db="EMBL/GenBank/DDBJ databases">
        <authorList>
            <person name="de Groot N.N."/>
        </authorList>
    </citation>
    <scope>NUCLEOTIDE SEQUENCE [LARGE SCALE GENOMIC DNA]</scope>
    <source>
        <strain evidence="5 6">ATCC 43154</strain>
    </source>
</reference>
<dbReference type="CDD" id="cd00093">
    <property type="entry name" value="HTH_XRE"/>
    <property type="match status" value="1"/>
</dbReference>
<dbReference type="CDD" id="cd06529">
    <property type="entry name" value="S24_LexA-like"/>
    <property type="match status" value="1"/>
</dbReference>
<dbReference type="SMART" id="SM00530">
    <property type="entry name" value="HTH_XRE"/>
    <property type="match status" value="1"/>
</dbReference>
<dbReference type="EMBL" id="FOTW01000013">
    <property type="protein sequence ID" value="SFM13512.1"/>
    <property type="molecule type" value="Genomic_DNA"/>
</dbReference>
<dbReference type="InterPro" id="IPR001387">
    <property type="entry name" value="Cro/C1-type_HTH"/>
</dbReference>
<keyword evidence="6" id="KW-1185">Reference proteome</keyword>
<dbReference type="GO" id="GO:0003677">
    <property type="term" value="F:DNA binding"/>
    <property type="evidence" value="ECO:0007669"/>
    <property type="project" value="UniProtKB-KW"/>
</dbReference>
<dbReference type="Pfam" id="PF01381">
    <property type="entry name" value="HTH_3"/>
    <property type="match status" value="1"/>
</dbReference>
<feature type="domain" description="HTH cro/C1-type" evidence="4">
    <location>
        <begin position="8"/>
        <end position="54"/>
    </location>
</feature>
<dbReference type="Proteomes" id="UP000199470">
    <property type="component" value="Unassembled WGS sequence"/>
</dbReference>
<keyword evidence="2" id="KW-0238">DNA-binding</keyword>
<evidence type="ECO:0000256" key="2">
    <source>
        <dbReference type="ARBA" id="ARBA00023125"/>
    </source>
</evidence>
<accession>A0A1I4ND63</accession>
<dbReference type="Gene3D" id="1.10.260.40">
    <property type="entry name" value="lambda repressor-like DNA-binding domains"/>
    <property type="match status" value="1"/>
</dbReference>
<keyword evidence="1" id="KW-0805">Transcription regulation</keyword>
<dbReference type="InterPro" id="IPR015927">
    <property type="entry name" value="Peptidase_S24_S26A/B/C"/>
</dbReference>
<dbReference type="Pfam" id="PF00717">
    <property type="entry name" value="Peptidase_S24"/>
    <property type="match status" value="1"/>
</dbReference>
<evidence type="ECO:0000256" key="3">
    <source>
        <dbReference type="ARBA" id="ARBA00023163"/>
    </source>
</evidence>
<dbReference type="RefSeq" id="WP_245774260.1">
    <property type="nucleotide sequence ID" value="NZ_FOTW01000013.1"/>
</dbReference>
<organism evidence="5 6">
    <name type="scientific">Rugamonas rubra</name>
    <dbReference type="NCBI Taxonomy" id="758825"/>
    <lineage>
        <taxon>Bacteria</taxon>
        <taxon>Pseudomonadati</taxon>
        <taxon>Pseudomonadota</taxon>
        <taxon>Betaproteobacteria</taxon>
        <taxon>Burkholderiales</taxon>
        <taxon>Oxalobacteraceae</taxon>
        <taxon>Telluria group</taxon>
        <taxon>Rugamonas</taxon>
    </lineage>
</organism>
<dbReference type="STRING" id="758825.SAMN02982985_02877"/>
<dbReference type="SUPFAM" id="SSF47413">
    <property type="entry name" value="lambda repressor-like DNA-binding domains"/>
    <property type="match status" value="1"/>
</dbReference>
<dbReference type="PROSITE" id="PS50943">
    <property type="entry name" value="HTH_CROC1"/>
    <property type="match status" value="1"/>
</dbReference>
<sequence length="226" mass="24881">MKQAGFESQSALSRASGVPQPTINRILKGVGKRGPEAHTLVQLAAACNVAFDWLHEGIAPRARATSGQPATAPSAFLPVVVAQEDDARFYQIQKVKLRLSAGISGFSVEPETHDGSMFSVPRNWADRNGFIPERLIGIKVRGESMEPSLYEDDLVIINTADAKPVDGAVFAVNYEGEPVVKRLSRDAGEWWLTSDNPDQRKYHRKVCRGNDCIIIGRIVRKESDRI</sequence>
<proteinExistence type="predicted"/>
<evidence type="ECO:0000313" key="6">
    <source>
        <dbReference type="Proteomes" id="UP000199470"/>
    </source>
</evidence>
<dbReference type="PANTHER" id="PTHR40661">
    <property type="match status" value="1"/>
</dbReference>
<dbReference type="InterPro" id="IPR010982">
    <property type="entry name" value="Lambda_DNA-bd_dom_sf"/>
</dbReference>
<dbReference type="AlphaFoldDB" id="A0A1I4ND63"/>
<evidence type="ECO:0000313" key="5">
    <source>
        <dbReference type="EMBL" id="SFM13512.1"/>
    </source>
</evidence>
<evidence type="ECO:0000256" key="1">
    <source>
        <dbReference type="ARBA" id="ARBA00023015"/>
    </source>
</evidence>
<dbReference type="InterPro" id="IPR036286">
    <property type="entry name" value="LexA/Signal_pep-like_sf"/>
</dbReference>
<dbReference type="SUPFAM" id="SSF51306">
    <property type="entry name" value="LexA/Signal peptidase"/>
    <property type="match status" value="1"/>
</dbReference>
<name>A0A1I4ND63_9BURK</name>
<dbReference type="Gene3D" id="2.10.109.10">
    <property type="entry name" value="Umud Fragment, subunit A"/>
    <property type="match status" value="1"/>
</dbReference>
<protein>
    <submittedName>
        <fullName evidence="5">Phage repressor protein C, contains Cro/C1-type HTH and peptisase s24 domains</fullName>
    </submittedName>
</protein>
<dbReference type="InterPro" id="IPR039418">
    <property type="entry name" value="LexA-like"/>
</dbReference>
<dbReference type="PANTHER" id="PTHR40661:SF1">
    <property type="entry name" value="HTH CRO_C1-TYPE DOMAIN-CONTAINING PROTEIN"/>
    <property type="match status" value="1"/>
</dbReference>
<evidence type="ECO:0000259" key="4">
    <source>
        <dbReference type="PROSITE" id="PS50943"/>
    </source>
</evidence>